<dbReference type="OrthoDB" id="5983381at2759"/>
<name>A0A4Z2E757_9TELE</name>
<dbReference type="EMBL" id="SRLO01015457">
    <property type="protein sequence ID" value="TNN24410.1"/>
    <property type="molecule type" value="Genomic_DNA"/>
</dbReference>
<dbReference type="Proteomes" id="UP000314294">
    <property type="component" value="Unassembled WGS sequence"/>
</dbReference>
<feature type="region of interest" description="Disordered" evidence="1">
    <location>
        <begin position="1"/>
        <end position="23"/>
    </location>
</feature>
<accession>A0A4Z2E757</accession>
<gene>
    <name evidence="2" type="primary">Col11a1_6</name>
    <name evidence="2" type="ORF">EYF80_065465</name>
</gene>
<evidence type="ECO:0000313" key="2">
    <source>
        <dbReference type="EMBL" id="TNN24410.1"/>
    </source>
</evidence>
<feature type="compositionally biased region" description="Low complexity" evidence="1">
    <location>
        <begin position="1"/>
        <end position="12"/>
    </location>
</feature>
<evidence type="ECO:0000313" key="3">
    <source>
        <dbReference type="Proteomes" id="UP000314294"/>
    </source>
</evidence>
<proteinExistence type="predicted"/>
<dbReference type="AlphaFoldDB" id="A0A4Z2E757"/>
<dbReference type="GO" id="GO:0005581">
    <property type="term" value="C:collagen trimer"/>
    <property type="evidence" value="ECO:0007669"/>
    <property type="project" value="UniProtKB-KW"/>
</dbReference>
<sequence>MVVCPQGETGEPGQKGGKGDKGDAVSMTAVNRSNNVSRHHRGVEDTPTAHGDERLPGRCIVCWKEQVAFITPLLRGMGTELSFCSSRGPSDRPAAKGHWASQDCRYGTDGDPGPRGQQGMNGAKGDEGQRGFKGPPGPTGLQVRRTSHSSKHTASLLVHP</sequence>
<comment type="caution">
    <text evidence="2">The sequence shown here is derived from an EMBL/GenBank/DDBJ whole genome shotgun (WGS) entry which is preliminary data.</text>
</comment>
<reference evidence="2 3" key="1">
    <citation type="submission" date="2019-03" db="EMBL/GenBank/DDBJ databases">
        <title>First draft genome of Liparis tanakae, snailfish: a comprehensive survey of snailfish specific genes.</title>
        <authorList>
            <person name="Kim W."/>
            <person name="Song I."/>
            <person name="Jeong J.-H."/>
            <person name="Kim D."/>
            <person name="Kim S."/>
            <person name="Ryu S."/>
            <person name="Song J.Y."/>
            <person name="Lee S.K."/>
        </authorList>
    </citation>
    <scope>NUCLEOTIDE SEQUENCE [LARGE SCALE GENOMIC DNA]</scope>
    <source>
        <tissue evidence="2">Muscle</tissue>
    </source>
</reference>
<keyword evidence="2" id="KW-0176">Collagen</keyword>
<evidence type="ECO:0000256" key="1">
    <source>
        <dbReference type="SAM" id="MobiDB-lite"/>
    </source>
</evidence>
<organism evidence="2 3">
    <name type="scientific">Liparis tanakae</name>
    <name type="common">Tanaka's snailfish</name>
    <dbReference type="NCBI Taxonomy" id="230148"/>
    <lineage>
        <taxon>Eukaryota</taxon>
        <taxon>Metazoa</taxon>
        <taxon>Chordata</taxon>
        <taxon>Craniata</taxon>
        <taxon>Vertebrata</taxon>
        <taxon>Euteleostomi</taxon>
        <taxon>Actinopterygii</taxon>
        <taxon>Neopterygii</taxon>
        <taxon>Teleostei</taxon>
        <taxon>Neoteleostei</taxon>
        <taxon>Acanthomorphata</taxon>
        <taxon>Eupercaria</taxon>
        <taxon>Perciformes</taxon>
        <taxon>Cottioidei</taxon>
        <taxon>Cottales</taxon>
        <taxon>Liparidae</taxon>
        <taxon>Liparis</taxon>
    </lineage>
</organism>
<protein>
    <submittedName>
        <fullName evidence="2">Collagen alpha-1(XI) chain</fullName>
    </submittedName>
</protein>
<keyword evidence="3" id="KW-1185">Reference proteome</keyword>
<feature type="region of interest" description="Disordered" evidence="1">
    <location>
        <begin position="87"/>
        <end position="160"/>
    </location>
</feature>